<accession>A0A085JEL6</accession>
<evidence type="ECO:0000256" key="5">
    <source>
        <dbReference type="ARBA" id="ARBA00023277"/>
    </source>
</evidence>
<evidence type="ECO:0000313" key="7">
    <source>
        <dbReference type="Proteomes" id="UP000028602"/>
    </source>
</evidence>
<organism evidence="6 7">
    <name type="scientific">Tatumella ptyseos ATCC 33301</name>
    <dbReference type="NCBI Taxonomy" id="1005995"/>
    <lineage>
        <taxon>Bacteria</taxon>
        <taxon>Pseudomonadati</taxon>
        <taxon>Pseudomonadota</taxon>
        <taxon>Gammaproteobacteria</taxon>
        <taxon>Enterobacterales</taxon>
        <taxon>Erwiniaceae</taxon>
        <taxon>Tatumella</taxon>
    </lineage>
</organism>
<dbReference type="Proteomes" id="UP000028602">
    <property type="component" value="Unassembled WGS sequence"/>
</dbReference>
<keyword evidence="5" id="KW-0119">Carbohydrate metabolism</keyword>
<dbReference type="OrthoDB" id="3189808at2"/>
<gene>
    <name evidence="6" type="primary">mlc</name>
    <name evidence="6" type="ORF">GTPT_2213</name>
</gene>
<name>A0A085JEL6_9GAMM</name>
<dbReference type="SUPFAM" id="SSF46785">
    <property type="entry name" value="Winged helix' DNA-binding domain"/>
    <property type="match status" value="1"/>
</dbReference>
<keyword evidence="7" id="KW-1185">Reference proteome</keyword>
<evidence type="ECO:0000256" key="3">
    <source>
        <dbReference type="ARBA" id="ARBA00023125"/>
    </source>
</evidence>
<dbReference type="SUPFAM" id="SSF53067">
    <property type="entry name" value="Actin-like ATPase domain"/>
    <property type="match status" value="1"/>
</dbReference>
<dbReference type="GO" id="GO:0003677">
    <property type="term" value="F:DNA binding"/>
    <property type="evidence" value="ECO:0007669"/>
    <property type="project" value="UniProtKB-KW"/>
</dbReference>
<keyword evidence="3" id="KW-0238">DNA-binding</keyword>
<evidence type="ECO:0000256" key="1">
    <source>
        <dbReference type="ARBA" id="ARBA00006479"/>
    </source>
</evidence>
<comment type="similarity">
    <text evidence="1">Belongs to the ROK (NagC/XylR) family.</text>
</comment>
<dbReference type="CDD" id="cd24074">
    <property type="entry name" value="ASKHA_ATPase_ROK_Mlc"/>
    <property type="match status" value="1"/>
</dbReference>
<dbReference type="PANTHER" id="PTHR18964:SF149">
    <property type="entry name" value="BIFUNCTIONAL UDP-N-ACETYLGLUCOSAMINE 2-EPIMERASE_N-ACETYLMANNOSAMINE KINASE"/>
    <property type="match status" value="1"/>
</dbReference>
<dbReference type="FunFam" id="1.10.10.10:FF:000045">
    <property type="entry name" value="ROK family transcriptional regulator"/>
    <property type="match status" value="1"/>
</dbReference>
<protein>
    <submittedName>
        <fullName evidence="6">Transcriptional repressor</fullName>
    </submittedName>
</protein>
<evidence type="ECO:0000313" key="6">
    <source>
        <dbReference type="EMBL" id="KFD18912.1"/>
    </source>
</evidence>
<sequence length="403" mass="43722">MYAAHQPGHTDLIRQVNAGTVYRLIDCYGPVSRIALSRLSLLAPASITKIIREMLEARLVRECGLNEPGLRGRPATGLVLDCATWHFLVLRMTGRFLYITLRDLSGHEVAGSQQDLPADPATCIPDYLSEVVGDFFSRYNALTERLTAITLILPGVIDAASGTVHRIPYYHARDIPLAQSLHQRTGLTIYVQQDLKASLLAEHFFGAAKGSDDIIYLVAGRQIEAAVISSGRLLHKNSTTQAEVGHTVMDPGGRRCDCGHYGCLNTLAGSSPLTERWRQSAAESGPPLLPGTEIAALCHAALSGHLPSQSIIRYSGEQIGRSLAMLVNLFDPEYILIDSALNNAAEIFYPALYSTIKKESVARRLGSLIIKPASFSGADTRPGTALIKEALYSGELLHQLLQG</sequence>
<dbReference type="GO" id="GO:0006351">
    <property type="term" value="P:DNA-templated transcription"/>
    <property type="evidence" value="ECO:0007669"/>
    <property type="project" value="TreeGrafter"/>
</dbReference>
<proteinExistence type="inferred from homology"/>
<dbReference type="InterPro" id="IPR043129">
    <property type="entry name" value="ATPase_NBD"/>
</dbReference>
<evidence type="ECO:0000256" key="2">
    <source>
        <dbReference type="ARBA" id="ARBA00023015"/>
    </source>
</evidence>
<dbReference type="eggNOG" id="COG1940">
    <property type="taxonomic scope" value="Bacteria"/>
</dbReference>
<comment type="caution">
    <text evidence="6">The sequence shown here is derived from an EMBL/GenBank/DDBJ whole genome shotgun (WGS) entry which is preliminary data.</text>
</comment>
<dbReference type="InterPro" id="IPR036388">
    <property type="entry name" value="WH-like_DNA-bd_sf"/>
</dbReference>
<keyword evidence="2" id="KW-0805">Transcription regulation</keyword>
<dbReference type="AlphaFoldDB" id="A0A085JEL6"/>
<evidence type="ECO:0000256" key="4">
    <source>
        <dbReference type="ARBA" id="ARBA00023163"/>
    </source>
</evidence>
<keyword evidence="4" id="KW-0804">Transcription</keyword>
<dbReference type="EMBL" id="JMPR01000035">
    <property type="protein sequence ID" value="KFD18912.1"/>
    <property type="molecule type" value="Genomic_DNA"/>
</dbReference>
<dbReference type="Gene3D" id="1.10.10.10">
    <property type="entry name" value="Winged helix-like DNA-binding domain superfamily/Winged helix DNA-binding domain"/>
    <property type="match status" value="1"/>
</dbReference>
<reference evidence="6 7" key="1">
    <citation type="submission" date="2014-05" db="EMBL/GenBank/DDBJ databases">
        <title>ATOL: Assembling a taxonomically balanced genome-scale reconstruction of the evolutionary history of the Enterobacteriaceae.</title>
        <authorList>
            <person name="Plunkett G.III."/>
            <person name="Neeno-Eckwall E.C."/>
            <person name="Glasner J.D."/>
            <person name="Perna N.T."/>
        </authorList>
    </citation>
    <scope>NUCLEOTIDE SEQUENCE [LARGE SCALE GENOMIC DNA]</scope>
    <source>
        <strain evidence="6 7">ATCC 33301</strain>
    </source>
</reference>
<dbReference type="Gene3D" id="3.30.420.40">
    <property type="match status" value="2"/>
</dbReference>
<dbReference type="GO" id="GO:0006355">
    <property type="term" value="P:regulation of DNA-templated transcription"/>
    <property type="evidence" value="ECO:0007669"/>
    <property type="project" value="UniProtKB-ARBA"/>
</dbReference>
<dbReference type="InterPro" id="IPR036390">
    <property type="entry name" value="WH_DNA-bd_sf"/>
</dbReference>
<dbReference type="Pfam" id="PF00480">
    <property type="entry name" value="ROK"/>
    <property type="match status" value="1"/>
</dbReference>
<dbReference type="InterPro" id="IPR000600">
    <property type="entry name" value="ROK"/>
</dbReference>
<dbReference type="PANTHER" id="PTHR18964">
    <property type="entry name" value="ROK (REPRESSOR, ORF, KINASE) FAMILY"/>
    <property type="match status" value="1"/>
</dbReference>
<dbReference type="RefSeq" id="WP_029990392.1">
    <property type="nucleotide sequence ID" value="NZ_ATMJ01000024.1"/>
</dbReference>